<dbReference type="EMBL" id="KV784360">
    <property type="protein sequence ID" value="OEU14272.1"/>
    <property type="molecule type" value="Genomic_DNA"/>
</dbReference>
<keyword evidence="1" id="KW-0175">Coiled coil</keyword>
<sequence>MSAPIARGPLAFLLQNQAGQWMTISLGAIYAFPDQAKMILGDLGNWSSLVKQLSGFNVPTLQDGTKAVAAVAPPQPIIIHHHNGSLSDRNQYISLAIKVAIGGTACWLGYFALTNALPEWVQEYFPVTRKFFAKTSKYLVQSIEKVKDVLEKQIGIVSKKQDDLSDKLDTTHESVLDLHNELGNARSDLNNLNNSMSRQESTLTASSRTQSYTSKGVTLLVRCVASMLPSNDHTVHDLAEYIKDGEEISKHEQKQEQQRRLSGVAFRKTPVSSTMISPPPKKEQQHPLMLVRESRTDSDMDSLEDVHSVLGITPGQPFLQSV</sequence>
<feature type="coiled-coil region" evidence="1">
    <location>
        <begin position="175"/>
        <end position="202"/>
    </location>
</feature>
<evidence type="ECO:0000313" key="3">
    <source>
        <dbReference type="EMBL" id="OEU14272.1"/>
    </source>
</evidence>
<evidence type="ECO:0000256" key="2">
    <source>
        <dbReference type="SAM" id="MobiDB-lite"/>
    </source>
</evidence>
<name>A0A1E7F7V1_9STRA</name>
<evidence type="ECO:0000313" key="4">
    <source>
        <dbReference type="Proteomes" id="UP000095751"/>
    </source>
</evidence>
<feature type="region of interest" description="Disordered" evidence="2">
    <location>
        <begin position="268"/>
        <end position="287"/>
    </location>
</feature>
<accession>A0A1E7F7V1</accession>
<gene>
    <name evidence="3" type="ORF">FRACYDRAFT_269560</name>
</gene>
<protein>
    <submittedName>
        <fullName evidence="3">Uncharacterized protein</fullName>
    </submittedName>
</protein>
<dbReference type="InParanoid" id="A0A1E7F7V1"/>
<dbReference type="OrthoDB" id="41222at2759"/>
<dbReference type="AlphaFoldDB" id="A0A1E7F7V1"/>
<keyword evidence="4" id="KW-1185">Reference proteome</keyword>
<dbReference type="Proteomes" id="UP000095751">
    <property type="component" value="Unassembled WGS sequence"/>
</dbReference>
<proteinExistence type="predicted"/>
<organism evidence="3 4">
    <name type="scientific">Fragilariopsis cylindrus CCMP1102</name>
    <dbReference type="NCBI Taxonomy" id="635003"/>
    <lineage>
        <taxon>Eukaryota</taxon>
        <taxon>Sar</taxon>
        <taxon>Stramenopiles</taxon>
        <taxon>Ochrophyta</taxon>
        <taxon>Bacillariophyta</taxon>
        <taxon>Bacillariophyceae</taxon>
        <taxon>Bacillariophycidae</taxon>
        <taxon>Bacillariales</taxon>
        <taxon>Bacillariaceae</taxon>
        <taxon>Fragilariopsis</taxon>
    </lineage>
</organism>
<dbReference type="KEGG" id="fcy:FRACYDRAFT_269560"/>
<reference evidence="3 4" key="1">
    <citation type="submission" date="2016-09" db="EMBL/GenBank/DDBJ databases">
        <title>Extensive genetic diversity and differential bi-allelic expression allows diatom success in the polar Southern Ocean.</title>
        <authorList>
            <consortium name="DOE Joint Genome Institute"/>
            <person name="Mock T."/>
            <person name="Otillar R.P."/>
            <person name="Strauss J."/>
            <person name="Dupont C."/>
            <person name="Frickenhaus S."/>
            <person name="Maumus F."/>
            <person name="Mcmullan M."/>
            <person name="Sanges R."/>
            <person name="Schmutz J."/>
            <person name="Toseland A."/>
            <person name="Valas R."/>
            <person name="Veluchamy A."/>
            <person name="Ward B.J."/>
            <person name="Allen A."/>
            <person name="Barry K."/>
            <person name="Falciatore A."/>
            <person name="Ferrante M."/>
            <person name="Fortunato A.E."/>
            <person name="Gloeckner G."/>
            <person name="Gruber A."/>
            <person name="Hipkin R."/>
            <person name="Janech M."/>
            <person name="Kroth P."/>
            <person name="Leese F."/>
            <person name="Lindquist E."/>
            <person name="Lyon B.R."/>
            <person name="Martin J."/>
            <person name="Mayer C."/>
            <person name="Parker M."/>
            <person name="Quesneville H."/>
            <person name="Raymond J."/>
            <person name="Uhlig C."/>
            <person name="Valentin K.U."/>
            <person name="Worden A.Z."/>
            <person name="Armbrust E.V."/>
            <person name="Bowler C."/>
            <person name="Green B."/>
            <person name="Moulton V."/>
            <person name="Van Oosterhout C."/>
            <person name="Grigoriev I."/>
        </authorList>
    </citation>
    <scope>NUCLEOTIDE SEQUENCE [LARGE SCALE GENOMIC DNA]</scope>
    <source>
        <strain evidence="3 4">CCMP1102</strain>
    </source>
</reference>
<evidence type="ECO:0000256" key="1">
    <source>
        <dbReference type="SAM" id="Coils"/>
    </source>
</evidence>